<reference evidence="3" key="2">
    <citation type="submission" date="2019-02" db="EMBL/GenBank/DDBJ databases">
        <title>Opniocepnalus argus Var Kimnra genome.</title>
        <authorList>
            <person name="Zhou C."/>
            <person name="Xiao S."/>
        </authorList>
    </citation>
    <scope>NUCLEOTIDE SEQUENCE [LARGE SCALE GENOMIC DNA]</scope>
</reference>
<feature type="region of interest" description="Disordered" evidence="1">
    <location>
        <begin position="331"/>
        <end position="368"/>
    </location>
</feature>
<gene>
    <name evidence="2" type="ORF">EXN66_Car002834</name>
</gene>
<evidence type="ECO:0000313" key="3">
    <source>
        <dbReference type="Proteomes" id="UP000503349"/>
    </source>
</evidence>
<dbReference type="AlphaFoldDB" id="A0A6G1PAA2"/>
<proteinExistence type="predicted"/>
<name>A0A6G1PAA2_CHAAH</name>
<keyword evidence="3" id="KW-1185">Reference proteome</keyword>
<dbReference type="Proteomes" id="UP000503349">
    <property type="component" value="Chromosome 3"/>
</dbReference>
<feature type="region of interest" description="Disordered" evidence="1">
    <location>
        <begin position="174"/>
        <end position="259"/>
    </location>
</feature>
<feature type="compositionally biased region" description="Basic and acidic residues" evidence="1">
    <location>
        <begin position="246"/>
        <end position="259"/>
    </location>
</feature>
<feature type="compositionally biased region" description="Basic and acidic residues" evidence="1">
    <location>
        <begin position="285"/>
        <end position="304"/>
    </location>
</feature>
<feature type="compositionally biased region" description="Basic and acidic residues" evidence="1">
    <location>
        <begin position="348"/>
        <end position="361"/>
    </location>
</feature>
<sequence>MQKKVALALKTVEPILMKTTPGFSGNQQLAACNGETLQDRVKRILQQRHSLSFLKVQSPKEKTNFARLRKDGLLREDHPLKLRVKSLMKQRYSDPRVLSSTIEVPHAKRPLLSQNSCLSAREENSADKGFQRFLSVLNKGVDMDLLSRIVNDDSEDLPLGEEVLRIQLPAAENKSDLPFRSENQQSNSGAVMPGPSQTSSGGGNAEQQSQERSHDKIRSSPDDWEKNDRRYGSFGSSSRSKSPPTAKEEEEKPKVDEQREQLQYILKTLGLNLEVEEMSKLADRTQERLYGKKHEGRDRTDSRGQQRSQPPEALVPVLLAFSALAAGTQNKGEHLSTAAPEAAAEAENDQKVEMSTRKPEKQSGPVTETKTKVTINIHHDQTYAHPHTNDFSSFQHYTSQYSQCTAYHSDNYSASKDSYWTYPQGAIPPSGFPILQNPYHQFPRPLAPPNLVYPHHKNWEDMSFFLNPDLSTSEGQIGSASGLRCLQVISTKESPQKKCIKQLTNGRKRRGNKKKYMNRRRLFLERRKEERIKKKQQQMVVSQSPLLNVEVSSQVKEAEQPEEVKRELTEEEIKANLRKKVSSV</sequence>
<organism evidence="2 3">
    <name type="scientific">Channa argus</name>
    <name type="common">Northern snakehead</name>
    <name type="synonym">Ophicephalus argus</name>
    <dbReference type="NCBI Taxonomy" id="215402"/>
    <lineage>
        <taxon>Eukaryota</taxon>
        <taxon>Metazoa</taxon>
        <taxon>Chordata</taxon>
        <taxon>Craniata</taxon>
        <taxon>Vertebrata</taxon>
        <taxon>Euteleostomi</taxon>
        <taxon>Actinopterygii</taxon>
        <taxon>Neopterygii</taxon>
        <taxon>Teleostei</taxon>
        <taxon>Neoteleostei</taxon>
        <taxon>Acanthomorphata</taxon>
        <taxon>Anabantaria</taxon>
        <taxon>Anabantiformes</taxon>
        <taxon>Channoidei</taxon>
        <taxon>Channidae</taxon>
        <taxon>Channa</taxon>
    </lineage>
</organism>
<feature type="compositionally biased region" description="Low complexity" evidence="1">
    <location>
        <begin position="232"/>
        <end position="245"/>
    </location>
</feature>
<feature type="compositionally biased region" description="Basic and acidic residues" evidence="1">
    <location>
        <begin position="209"/>
        <end position="231"/>
    </location>
</feature>
<protein>
    <submittedName>
        <fullName evidence="2">Uncharacterized protein</fullName>
    </submittedName>
</protein>
<evidence type="ECO:0000256" key="1">
    <source>
        <dbReference type="SAM" id="MobiDB-lite"/>
    </source>
</evidence>
<evidence type="ECO:0000313" key="2">
    <source>
        <dbReference type="EMBL" id="KAF3687162.1"/>
    </source>
</evidence>
<dbReference type="EMBL" id="CM015714">
    <property type="protein sequence ID" value="KAF3687162.1"/>
    <property type="molecule type" value="Genomic_DNA"/>
</dbReference>
<feature type="region of interest" description="Disordered" evidence="1">
    <location>
        <begin position="285"/>
        <end position="312"/>
    </location>
</feature>
<accession>A0A6G1PAA2</accession>
<reference evidence="2 3" key="1">
    <citation type="submission" date="2019-02" db="EMBL/GenBank/DDBJ databases">
        <title>Opniocepnalus argus genome.</title>
        <authorList>
            <person name="Zhou C."/>
            <person name="Xiao S."/>
        </authorList>
    </citation>
    <scope>NUCLEOTIDE SEQUENCE [LARGE SCALE GENOMIC DNA]</scope>
    <source>
        <strain evidence="2">OARG1902GOOAL</strain>
        <tissue evidence="2">Muscle</tissue>
    </source>
</reference>
<feature type="compositionally biased region" description="Polar residues" evidence="1">
    <location>
        <begin position="181"/>
        <end position="208"/>
    </location>
</feature>